<comment type="caution">
    <text evidence="6">The sequence shown here is derived from an EMBL/GenBank/DDBJ whole genome shotgun (WGS) entry which is preliminary data.</text>
</comment>
<name>A0ABW1E8X4_9BACT</name>
<dbReference type="Gene3D" id="1.10.10.10">
    <property type="entry name" value="Winged helix-like DNA-binding domain superfamily/Winged helix DNA-binding domain"/>
    <property type="match status" value="1"/>
</dbReference>
<accession>A0ABW1E8X4</accession>
<dbReference type="InterPro" id="IPR000835">
    <property type="entry name" value="HTH_MarR-typ"/>
</dbReference>
<evidence type="ECO:0000256" key="4">
    <source>
        <dbReference type="PIRNR" id="PIRNR006707"/>
    </source>
</evidence>
<keyword evidence="1 4" id="KW-0805">Transcription regulation</keyword>
<keyword evidence="2 4" id="KW-0238">DNA-binding</keyword>
<feature type="domain" description="HTH marR-type" evidence="5">
    <location>
        <begin position="22"/>
        <end position="80"/>
    </location>
</feature>
<proteinExistence type="inferred from homology"/>
<sequence length="180" mass="20396">MALSKVGREFVLHWGEMGSRWGVNRTVAQVHALLYLAAEPMTAEEIADALSVARSNVSTSLKELQNWELVQATQRMGDRRDFFSTSHDVWELFLTVVQQRVGREIEPTIAALDRLAIEARKEKDTLMTSRVGDMLAFLKETHGWYEQIKGLPTSTLRNLMSVGAGITQWLPKQRKAKGER</sequence>
<reference evidence="7" key="1">
    <citation type="journal article" date="2019" name="Int. J. Syst. Evol. Microbiol.">
        <title>The Global Catalogue of Microorganisms (GCM) 10K type strain sequencing project: providing services to taxonomists for standard genome sequencing and annotation.</title>
        <authorList>
            <consortium name="The Broad Institute Genomics Platform"/>
            <consortium name="The Broad Institute Genome Sequencing Center for Infectious Disease"/>
            <person name="Wu L."/>
            <person name="Ma J."/>
        </authorList>
    </citation>
    <scope>NUCLEOTIDE SEQUENCE [LARGE SCALE GENOMIC DNA]</scope>
    <source>
        <strain evidence="7">JCM 4087</strain>
    </source>
</reference>
<dbReference type="InterPro" id="IPR052362">
    <property type="entry name" value="HTH-GbsR_regulator"/>
</dbReference>
<gene>
    <name evidence="6" type="ORF">ACFPT7_00500</name>
</gene>
<keyword evidence="7" id="KW-1185">Reference proteome</keyword>
<dbReference type="PANTHER" id="PTHR38465">
    <property type="entry name" value="HTH-TYPE TRANSCRIPTIONAL REGULATOR MJ1563-RELATED"/>
    <property type="match status" value="1"/>
</dbReference>
<dbReference type="PANTHER" id="PTHR38465:SF1">
    <property type="entry name" value="HTH-TYPE TRANSCRIPTIONAL REGULATOR MJ1563-RELATED"/>
    <property type="match status" value="1"/>
</dbReference>
<organism evidence="6 7">
    <name type="scientific">Acidicapsa dinghuensis</name>
    <dbReference type="NCBI Taxonomy" id="2218256"/>
    <lineage>
        <taxon>Bacteria</taxon>
        <taxon>Pseudomonadati</taxon>
        <taxon>Acidobacteriota</taxon>
        <taxon>Terriglobia</taxon>
        <taxon>Terriglobales</taxon>
        <taxon>Acidobacteriaceae</taxon>
        <taxon>Acidicapsa</taxon>
    </lineage>
</organism>
<dbReference type="RefSeq" id="WP_263335175.1">
    <property type="nucleotide sequence ID" value="NZ_JAGSYH010000002.1"/>
</dbReference>
<dbReference type="InterPro" id="IPR011991">
    <property type="entry name" value="ArsR-like_HTH"/>
</dbReference>
<evidence type="ECO:0000256" key="1">
    <source>
        <dbReference type="ARBA" id="ARBA00023015"/>
    </source>
</evidence>
<evidence type="ECO:0000256" key="2">
    <source>
        <dbReference type="ARBA" id="ARBA00023125"/>
    </source>
</evidence>
<protein>
    <recommendedName>
        <fullName evidence="4">HTH-type transcriptional regulator</fullName>
    </recommendedName>
</protein>
<dbReference type="SUPFAM" id="SSF46785">
    <property type="entry name" value="Winged helix' DNA-binding domain"/>
    <property type="match status" value="1"/>
</dbReference>
<evidence type="ECO:0000313" key="7">
    <source>
        <dbReference type="Proteomes" id="UP001596091"/>
    </source>
</evidence>
<dbReference type="InterPro" id="IPR026282">
    <property type="entry name" value="MJ1563"/>
</dbReference>
<dbReference type="PIRSF" id="PIRSF006707">
    <property type="entry name" value="MJ1563"/>
    <property type="match status" value="1"/>
</dbReference>
<dbReference type="CDD" id="cd00090">
    <property type="entry name" value="HTH_ARSR"/>
    <property type="match status" value="1"/>
</dbReference>
<dbReference type="Proteomes" id="UP001596091">
    <property type="component" value="Unassembled WGS sequence"/>
</dbReference>
<dbReference type="Pfam" id="PF12802">
    <property type="entry name" value="MarR_2"/>
    <property type="match status" value="1"/>
</dbReference>
<dbReference type="InterPro" id="IPR036390">
    <property type="entry name" value="WH_DNA-bd_sf"/>
</dbReference>
<evidence type="ECO:0000256" key="3">
    <source>
        <dbReference type="ARBA" id="ARBA00023163"/>
    </source>
</evidence>
<evidence type="ECO:0000259" key="5">
    <source>
        <dbReference type="Pfam" id="PF12802"/>
    </source>
</evidence>
<dbReference type="InterPro" id="IPR036388">
    <property type="entry name" value="WH-like_DNA-bd_sf"/>
</dbReference>
<keyword evidence="3 4" id="KW-0804">Transcription</keyword>
<evidence type="ECO:0000313" key="6">
    <source>
        <dbReference type="EMBL" id="MFC5860764.1"/>
    </source>
</evidence>
<dbReference type="EMBL" id="JBHSPH010000001">
    <property type="protein sequence ID" value="MFC5860764.1"/>
    <property type="molecule type" value="Genomic_DNA"/>
</dbReference>
<comment type="similarity">
    <text evidence="4">Belongs to the GbsR family.</text>
</comment>